<keyword evidence="3" id="KW-0378">Hydrolase</keyword>
<reference evidence="4" key="1">
    <citation type="submission" date="2016-10" db="EMBL/GenBank/DDBJ databases">
        <authorList>
            <person name="Varghese N."/>
            <person name="Submissions S."/>
        </authorList>
    </citation>
    <scope>NUCLEOTIDE SEQUENCE [LARGE SCALE GENOMIC DNA]</scope>
    <source>
        <strain evidence="4">DSM 44234</strain>
    </source>
</reference>
<proteinExistence type="predicted"/>
<dbReference type="SUPFAM" id="SSF52980">
    <property type="entry name" value="Restriction endonuclease-like"/>
    <property type="match status" value="1"/>
</dbReference>
<dbReference type="STRING" id="57704.SAMN04489793_0547"/>
<name>A0A1H4LE68_TSUTY</name>
<dbReference type="Gene3D" id="3.40.960.10">
    <property type="entry name" value="VSR Endonuclease"/>
    <property type="match status" value="1"/>
</dbReference>
<evidence type="ECO:0000313" key="4">
    <source>
        <dbReference type="Proteomes" id="UP000182241"/>
    </source>
</evidence>
<accession>A0A1H4LE68</accession>
<dbReference type="GO" id="GO:0004519">
    <property type="term" value="F:endonuclease activity"/>
    <property type="evidence" value="ECO:0007669"/>
    <property type="project" value="UniProtKB-KW"/>
</dbReference>
<dbReference type="Pfam" id="PF13338">
    <property type="entry name" value="AbiEi_4"/>
    <property type="match status" value="1"/>
</dbReference>
<dbReference type="Proteomes" id="UP000182241">
    <property type="component" value="Unassembled WGS sequence"/>
</dbReference>
<evidence type="ECO:0000313" key="3">
    <source>
        <dbReference type="EMBL" id="SEB68866.1"/>
    </source>
</evidence>
<sequence length="289" mass="31172">MARLVAEHFADHDGVITRGAALKLGMSSSAVARRVRDKLWIQLSSGVYLSATHTFTAEARMRAAVGATDGAVDGPAAAWWHGIVESPPDSVSVTVPRQNKRSPTVPYSLELHRRDLLPADLEVVRGLTVTTAPLTALEAASTNSAHLDRALQEGIVTIDGLTAALTRNAGRHGMAEARRLLDVVAGDTESEAERRFQSLLESHHVTGWCAQFPFGVYAIDFAFPEQRVAVEIDGWAFHRTADRAANDAGKQNRLTLAGWRVLRFGWHRLDGDGEAVITDVLTAVNAAAA</sequence>
<gene>
    <name evidence="3" type="ORF">SAMN04489793_0547</name>
</gene>
<dbReference type="InterPro" id="IPR007569">
    <property type="entry name" value="DUF559"/>
</dbReference>
<keyword evidence="4" id="KW-1185">Reference proteome</keyword>
<dbReference type="InterPro" id="IPR011335">
    <property type="entry name" value="Restrct_endonuc-II-like"/>
</dbReference>
<dbReference type="RefSeq" id="WP_068740572.1">
    <property type="nucleotide sequence ID" value="NZ_CBDRGN010000005.1"/>
</dbReference>
<keyword evidence="3" id="KW-0255">Endonuclease</keyword>
<feature type="domain" description="DUF559" evidence="1">
    <location>
        <begin position="189"/>
        <end position="284"/>
    </location>
</feature>
<dbReference type="AlphaFoldDB" id="A0A1H4LE68"/>
<protein>
    <submittedName>
        <fullName evidence="3">Very-short-patch-repair endonuclease</fullName>
    </submittedName>
</protein>
<evidence type="ECO:0000259" key="2">
    <source>
        <dbReference type="Pfam" id="PF13338"/>
    </source>
</evidence>
<evidence type="ECO:0000259" key="1">
    <source>
        <dbReference type="Pfam" id="PF04480"/>
    </source>
</evidence>
<keyword evidence="3" id="KW-0540">Nuclease</keyword>
<organism evidence="3 4">
    <name type="scientific">Tsukamurella tyrosinosolvens</name>
    <dbReference type="NCBI Taxonomy" id="57704"/>
    <lineage>
        <taxon>Bacteria</taxon>
        <taxon>Bacillati</taxon>
        <taxon>Actinomycetota</taxon>
        <taxon>Actinomycetes</taxon>
        <taxon>Mycobacteriales</taxon>
        <taxon>Tsukamurellaceae</taxon>
        <taxon>Tsukamurella</taxon>
    </lineage>
</organism>
<dbReference type="InterPro" id="IPR025159">
    <property type="entry name" value="AbiEi_N"/>
</dbReference>
<dbReference type="Pfam" id="PF04480">
    <property type="entry name" value="DUF559"/>
    <property type="match status" value="1"/>
</dbReference>
<feature type="domain" description="AbiEi antitoxin N-terminal" evidence="2">
    <location>
        <begin position="4"/>
        <end position="50"/>
    </location>
</feature>
<dbReference type="EMBL" id="FNSA01000003">
    <property type="protein sequence ID" value="SEB68866.1"/>
    <property type="molecule type" value="Genomic_DNA"/>
</dbReference>